<dbReference type="PROSITE" id="PS50089">
    <property type="entry name" value="ZF_RING_2"/>
    <property type="match status" value="1"/>
</dbReference>
<evidence type="ECO:0000256" key="6">
    <source>
        <dbReference type="ARBA" id="ARBA00022786"/>
    </source>
</evidence>
<evidence type="ECO:0000256" key="4">
    <source>
        <dbReference type="ARBA" id="ARBA00022723"/>
    </source>
</evidence>
<protein>
    <recommendedName>
        <fullName evidence="2">RING-type E3 ubiquitin transferase</fullName>
        <ecNumber evidence="2">2.3.2.27</ecNumber>
    </recommendedName>
</protein>
<dbReference type="Pfam" id="PF14369">
    <property type="entry name" value="Zn_ribbon_19"/>
    <property type="match status" value="1"/>
</dbReference>
<keyword evidence="12" id="KW-1185">Reference proteome</keyword>
<reference evidence="11" key="1">
    <citation type="submission" date="2019-12" db="EMBL/GenBank/DDBJ databases">
        <authorList>
            <person name="Scholes J."/>
        </authorList>
    </citation>
    <scope>NUCLEOTIDE SEQUENCE</scope>
</reference>
<name>A0A9N7NPA9_STRHE</name>
<evidence type="ECO:0000256" key="2">
    <source>
        <dbReference type="ARBA" id="ARBA00012483"/>
    </source>
</evidence>
<dbReference type="PANTHER" id="PTHR45931:SF3">
    <property type="entry name" value="RING ZINC FINGER-CONTAINING PROTEIN"/>
    <property type="match status" value="1"/>
</dbReference>
<dbReference type="InterPro" id="IPR013083">
    <property type="entry name" value="Znf_RING/FYVE/PHD"/>
</dbReference>
<dbReference type="EMBL" id="CACSLK010027837">
    <property type="protein sequence ID" value="CAA0832876.1"/>
    <property type="molecule type" value="Genomic_DNA"/>
</dbReference>
<dbReference type="AlphaFoldDB" id="A0A9N7NPA9"/>
<dbReference type="InterPro" id="IPR039525">
    <property type="entry name" value="RNF126-like_zinc-ribbon"/>
</dbReference>
<dbReference type="Pfam" id="PF13639">
    <property type="entry name" value="zf-RING_2"/>
    <property type="match status" value="1"/>
</dbReference>
<dbReference type="GO" id="GO:0006511">
    <property type="term" value="P:ubiquitin-dependent protein catabolic process"/>
    <property type="evidence" value="ECO:0007669"/>
    <property type="project" value="TreeGrafter"/>
</dbReference>
<dbReference type="PANTHER" id="PTHR45931">
    <property type="entry name" value="SI:CH211-59O9.10"/>
    <property type="match status" value="1"/>
</dbReference>
<evidence type="ECO:0000256" key="3">
    <source>
        <dbReference type="ARBA" id="ARBA00022679"/>
    </source>
</evidence>
<evidence type="ECO:0000256" key="9">
    <source>
        <dbReference type="SAM" id="MobiDB-lite"/>
    </source>
</evidence>
<feature type="region of interest" description="Disordered" evidence="9">
    <location>
        <begin position="161"/>
        <end position="180"/>
    </location>
</feature>
<evidence type="ECO:0000313" key="12">
    <source>
        <dbReference type="Proteomes" id="UP001153555"/>
    </source>
</evidence>
<gene>
    <name evidence="11" type="ORF">SHERM_28150</name>
</gene>
<accession>A0A9N7NPA9</accession>
<evidence type="ECO:0000256" key="1">
    <source>
        <dbReference type="ARBA" id="ARBA00000900"/>
    </source>
</evidence>
<evidence type="ECO:0000256" key="5">
    <source>
        <dbReference type="ARBA" id="ARBA00022771"/>
    </source>
</evidence>
<dbReference type="InterPro" id="IPR051834">
    <property type="entry name" value="RING_finger_E3_ligase"/>
</dbReference>
<feature type="domain" description="RING-type" evidence="10">
    <location>
        <begin position="101"/>
        <end position="126"/>
    </location>
</feature>
<sequence>MSVETSTHWCYTCDDTITLQNRAVACPDCGGGFIQELDFSVSPNAARDLPERPRFMEAISNFLRQQQSARRNPNRDPPLPTGNSWSSFLENFELGSRVKKLPCKHFYHSDCIVPWLEQRGSCPVCRQVLIGRGNGAEDTRERDGRQRRRRKRWSFLWPFGSSRSGSSSNETGDVSPVAYRQDSHDYNGYAENWPFE</sequence>
<evidence type="ECO:0000256" key="7">
    <source>
        <dbReference type="ARBA" id="ARBA00022833"/>
    </source>
</evidence>
<dbReference type="Gene3D" id="3.30.40.10">
    <property type="entry name" value="Zinc/RING finger domain, C3HC4 (zinc finger)"/>
    <property type="match status" value="1"/>
</dbReference>
<evidence type="ECO:0000256" key="8">
    <source>
        <dbReference type="PROSITE-ProRule" id="PRU00175"/>
    </source>
</evidence>
<keyword evidence="7" id="KW-0862">Zinc</keyword>
<dbReference type="EC" id="2.3.2.27" evidence="2"/>
<evidence type="ECO:0000313" key="11">
    <source>
        <dbReference type="EMBL" id="CAA0832876.1"/>
    </source>
</evidence>
<evidence type="ECO:0000259" key="10">
    <source>
        <dbReference type="PROSITE" id="PS50089"/>
    </source>
</evidence>
<dbReference type="GO" id="GO:0061630">
    <property type="term" value="F:ubiquitin protein ligase activity"/>
    <property type="evidence" value="ECO:0007669"/>
    <property type="project" value="UniProtKB-EC"/>
</dbReference>
<keyword evidence="3" id="KW-0808">Transferase</keyword>
<dbReference type="GO" id="GO:0008270">
    <property type="term" value="F:zinc ion binding"/>
    <property type="evidence" value="ECO:0007669"/>
    <property type="project" value="UniProtKB-KW"/>
</dbReference>
<dbReference type="Proteomes" id="UP001153555">
    <property type="component" value="Unassembled WGS sequence"/>
</dbReference>
<keyword evidence="6" id="KW-0833">Ubl conjugation pathway</keyword>
<keyword evidence="5 8" id="KW-0863">Zinc-finger</keyword>
<dbReference type="InterPro" id="IPR001841">
    <property type="entry name" value="Znf_RING"/>
</dbReference>
<comment type="catalytic activity">
    <reaction evidence="1">
        <text>S-ubiquitinyl-[E2 ubiquitin-conjugating enzyme]-L-cysteine + [acceptor protein]-L-lysine = [E2 ubiquitin-conjugating enzyme]-L-cysteine + N(6)-ubiquitinyl-[acceptor protein]-L-lysine.</text>
        <dbReference type="EC" id="2.3.2.27"/>
    </reaction>
</comment>
<dbReference type="GO" id="GO:0005634">
    <property type="term" value="C:nucleus"/>
    <property type="evidence" value="ECO:0007669"/>
    <property type="project" value="TreeGrafter"/>
</dbReference>
<proteinExistence type="predicted"/>
<comment type="caution">
    <text evidence="11">The sequence shown here is derived from an EMBL/GenBank/DDBJ whole genome shotgun (WGS) entry which is preliminary data.</text>
</comment>
<dbReference type="SUPFAM" id="SSF57850">
    <property type="entry name" value="RING/U-box"/>
    <property type="match status" value="1"/>
</dbReference>
<dbReference type="OrthoDB" id="8062037at2759"/>
<keyword evidence="4" id="KW-0479">Metal-binding</keyword>
<organism evidence="11 12">
    <name type="scientific">Striga hermonthica</name>
    <name type="common">Purple witchweed</name>
    <name type="synonym">Buchnera hermonthica</name>
    <dbReference type="NCBI Taxonomy" id="68872"/>
    <lineage>
        <taxon>Eukaryota</taxon>
        <taxon>Viridiplantae</taxon>
        <taxon>Streptophyta</taxon>
        <taxon>Embryophyta</taxon>
        <taxon>Tracheophyta</taxon>
        <taxon>Spermatophyta</taxon>
        <taxon>Magnoliopsida</taxon>
        <taxon>eudicotyledons</taxon>
        <taxon>Gunneridae</taxon>
        <taxon>Pentapetalae</taxon>
        <taxon>asterids</taxon>
        <taxon>lamiids</taxon>
        <taxon>Lamiales</taxon>
        <taxon>Orobanchaceae</taxon>
        <taxon>Buchnereae</taxon>
        <taxon>Striga</taxon>
    </lineage>
</organism>